<dbReference type="PANTHER" id="PTHR11010:SF38">
    <property type="entry name" value="LYSOSOMAL PRO-X CARBOXYPEPTIDASE"/>
    <property type="match status" value="1"/>
</dbReference>
<feature type="signal peptide" evidence="4">
    <location>
        <begin position="1"/>
        <end position="22"/>
    </location>
</feature>
<evidence type="ECO:0000256" key="4">
    <source>
        <dbReference type="SAM" id="SignalP"/>
    </source>
</evidence>
<protein>
    <recommendedName>
        <fullName evidence="7">PS-10 peptidase S37</fullName>
    </recommendedName>
</protein>
<dbReference type="Proteomes" id="UP000610931">
    <property type="component" value="Unassembled WGS sequence"/>
</dbReference>
<keyword evidence="3" id="KW-0378">Hydrolase</keyword>
<reference evidence="5" key="1">
    <citation type="submission" date="2020-12" db="EMBL/GenBank/DDBJ databases">
        <title>Snuella sp. nov., isolated from sediment in Incheon.</title>
        <authorList>
            <person name="Kim W."/>
        </authorList>
    </citation>
    <scope>NUCLEOTIDE SEQUENCE</scope>
    <source>
        <strain evidence="5">CAU 1569</strain>
    </source>
</reference>
<dbReference type="PANTHER" id="PTHR11010">
    <property type="entry name" value="PROTEASE S28 PRO-X CARBOXYPEPTIDASE-RELATED"/>
    <property type="match status" value="1"/>
</dbReference>
<dbReference type="AlphaFoldDB" id="A0A8J7IGL1"/>
<evidence type="ECO:0000313" key="5">
    <source>
        <dbReference type="EMBL" id="MBJ6367728.1"/>
    </source>
</evidence>
<dbReference type="Pfam" id="PF05576">
    <property type="entry name" value="Peptidase_S37"/>
    <property type="match status" value="1"/>
</dbReference>
<organism evidence="5 6">
    <name type="scientific">Snuella sedimenti</name>
    <dbReference type="NCBI Taxonomy" id="2798802"/>
    <lineage>
        <taxon>Bacteria</taxon>
        <taxon>Pseudomonadati</taxon>
        <taxon>Bacteroidota</taxon>
        <taxon>Flavobacteriia</taxon>
        <taxon>Flavobacteriales</taxon>
        <taxon>Flavobacteriaceae</taxon>
        <taxon>Snuella</taxon>
    </lineage>
</organism>
<accession>A0A8J7IGL1</accession>
<dbReference type="GO" id="GO:0008239">
    <property type="term" value="F:dipeptidyl-peptidase activity"/>
    <property type="evidence" value="ECO:0007669"/>
    <property type="project" value="TreeGrafter"/>
</dbReference>
<dbReference type="Gene3D" id="3.40.50.1820">
    <property type="entry name" value="alpha/beta hydrolase"/>
    <property type="match status" value="2"/>
</dbReference>
<feature type="chain" id="PRO_5035311183" description="PS-10 peptidase S37" evidence="4">
    <location>
        <begin position="23"/>
        <end position="441"/>
    </location>
</feature>
<dbReference type="InterPro" id="IPR029058">
    <property type="entry name" value="AB_hydrolase_fold"/>
</dbReference>
<gene>
    <name evidence="5" type="ORF">JF259_06490</name>
</gene>
<dbReference type="GO" id="GO:0006508">
    <property type="term" value="P:proteolysis"/>
    <property type="evidence" value="ECO:0007669"/>
    <property type="project" value="UniProtKB-KW"/>
</dbReference>
<evidence type="ECO:0008006" key="7">
    <source>
        <dbReference type="Google" id="ProtNLM"/>
    </source>
</evidence>
<evidence type="ECO:0000256" key="3">
    <source>
        <dbReference type="ARBA" id="ARBA00022801"/>
    </source>
</evidence>
<dbReference type="InterPro" id="IPR008761">
    <property type="entry name" value="Peptidase_S37"/>
</dbReference>
<dbReference type="EMBL" id="JAELVQ010000006">
    <property type="protein sequence ID" value="MBJ6367728.1"/>
    <property type="molecule type" value="Genomic_DNA"/>
</dbReference>
<comment type="caution">
    <text evidence="5">The sequence shown here is derived from an EMBL/GenBank/DDBJ whole genome shotgun (WGS) entry which is preliminary data.</text>
</comment>
<keyword evidence="1" id="KW-0645">Protease</keyword>
<sequence>MKNYIVKTVLLLFLSASIFSCKTGQTALEGLSFKEQLKVLFPSAKISAIQVNDHFKEAYQLILKQPLDHDNPLKGTFDHYVYVSHSGYAQPTVLVTEGYSAKHKTYELSSILKSNQVMVEYRFYGKSRPNPIPWDYLKNDQAIEDYHTIVNKLKRLYKNKWISTGISKGGETVLIYKSKYPKDVDVVVPYVAPLINTQEDIRTTQLINTVGTKDCRKKIVGFQRLVLKNREEVLKEMRSFVEEKSMNFTEVGIEEALEYAVLEFPFSFWQWGGICEGIPNDSVSAKELFNYLNKVIPISFYNDETYYDLLPSYYQHMVELGYYGFDFSPVSDLLKMVKSTSNKRFAPKNVDLTYDAEYIKTVRSYVENKGSRILYIYGANDPWGACAPNPKTNIDALKMVLKEGDHRTRIKHFSKEDQQKIYAKLQSWLGENIQLAPLKTE</sequence>
<name>A0A8J7IGL1_9FLAO</name>
<dbReference type="RefSeq" id="WP_199114498.1">
    <property type="nucleotide sequence ID" value="NZ_JAELVQ010000006.1"/>
</dbReference>
<dbReference type="SUPFAM" id="SSF53474">
    <property type="entry name" value="alpha/beta-Hydrolases"/>
    <property type="match status" value="1"/>
</dbReference>
<keyword evidence="2 4" id="KW-0732">Signal</keyword>
<keyword evidence="6" id="KW-1185">Reference proteome</keyword>
<evidence type="ECO:0000256" key="2">
    <source>
        <dbReference type="ARBA" id="ARBA00022729"/>
    </source>
</evidence>
<evidence type="ECO:0000313" key="6">
    <source>
        <dbReference type="Proteomes" id="UP000610931"/>
    </source>
</evidence>
<evidence type="ECO:0000256" key="1">
    <source>
        <dbReference type="ARBA" id="ARBA00022670"/>
    </source>
</evidence>
<dbReference type="PROSITE" id="PS51257">
    <property type="entry name" value="PROKAR_LIPOPROTEIN"/>
    <property type="match status" value="1"/>
</dbReference>
<proteinExistence type="predicted"/>